<evidence type="ECO:0000313" key="2">
    <source>
        <dbReference type="EMBL" id="GEN98734.1"/>
    </source>
</evidence>
<dbReference type="SUPFAM" id="SSF69255">
    <property type="entry name" value="gp5 N-terminal domain-like"/>
    <property type="match status" value="1"/>
</dbReference>
<dbReference type="Pfam" id="PF04717">
    <property type="entry name" value="Phage_base_V"/>
    <property type="match status" value="1"/>
</dbReference>
<dbReference type="AlphaFoldDB" id="A0A512AGA3"/>
<dbReference type="Gene3D" id="2.40.50.230">
    <property type="entry name" value="Gp5 N-terminal domain"/>
    <property type="match status" value="1"/>
</dbReference>
<feature type="domain" description="Gp5/Type VI secretion system Vgr protein OB-fold" evidence="1">
    <location>
        <begin position="22"/>
        <end position="94"/>
    </location>
</feature>
<organism evidence="2 3">
    <name type="scientific">Novosphingobium sediminis</name>
    <dbReference type="NCBI Taxonomy" id="707214"/>
    <lineage>
        <taxon>Bacteria</taxon>
        <taxon>Pseudomonadati</taxon>
        <taxon>Pseudomonadota</taxon>
        <taxon>Alphaproteobacteria</taxon>
        <taxon>Sphingomonadales</taxon>
        <taxon>Sphingomonadaceae</taxon>
        <taxon>Novosphingobium</taxon>
    </lineage>
</organism>
<gene>
    <name evidence="2" type="ORF">NSE01_05670</name>
</gene>
<protein>
    <submittedName>
        <fullName evidence="2">Baseplate assembly protein</fullName>
    </submittedName>
</protein>
<accession>A0A512AGA3</accession>
<dbReference type="InterPro" id="IPR037026">
    <property type="entry name" value="Vgr_OB-fold_dom_sf"/>
</dbReference>
<comment type="caution">
    <text evidence="2">The sequence shown here is derived from an EMBL/GenBank/DDBJ whole genome shotgun (WGS) entry which is preliminary data.</text>
</comment>
<dbReference type="OrthoDB" id="9762420at2"/>
<sequence length="187" mass="19269">MLTDPFIAFQQAHSDHVWGKHAGTVIDNQDPENCGRLQVSCPAVLGEANVWAMPCVPYAGPGVGMYFIPPVGAGVWVEFEGGKVSRPIWAGCYWSKDQLPAAATSPDIKLIVTAAASLTIDESSGEVVLKNSSDASTTWTDKVATEAGKATHTVGADGVVSESAGGAGKVEVSDSGVSVNSGAFSVM</sequence>
<name>A0A512AGA3_9SPHN</name>
<dbReference type="Proteomes" id="UP000321464">
    <property type="component" value="Unassembled WGS sequence"/>
</dbReference>
<dbReference type="RefSeq" id="WP_147158119.1">
    <property type="nucleotide sequence ID" value="NZ_BJYR01000003.1"/>
</dbReference>
<keyword evidence="3" id="KW-1185">Reference proteome</keyword>
<evidence type="ECO:0000259" key="1">
    <source>
        <dbReference type="Pfam" id="PF04717"/>
    </source>
</evidence>
<evidence type="ECO:0000313" key="3">
    <source>
        <dbReference type="Proteomes" id="UP000321464"/>
    </source>
</evidence>
<reference evidence="2 3" key="1">
    <citation type="submission" date="2019-07" db="EMBL/GenBank/DDBJ databases">
        <title>Whole genome shotgun sequence of Novosphingobium sediminis NBRC 106119.</title>
        <authorList>
            <person name="Hosoyama A."/>
            <person name="Uohara A."/>
            <person name="Ohji S."/>
            <person name="Ichikawa N."/>
        </authorList>
    </citation>
    <scope>NUCLEOTIDE SEQUENCE [LARGE SCALE GENOMIC DNA]</scope>
    <source>
        <strain evidence="2 3">NBRC 106119</strain>
    </source>
</reference>
<proteinExistence type="predicted"/>
<dbReference type="InterPro" id="IPR006531">
    <property type="entry name" value="Gp5/Vgr_OB"/>
</dbReference>
<dbReference type="EMBL" id="BJYR01000003">
    <property type="protein sequence ID" value="GEN98734.1"/>
    <property type="molecule type" value="Genomic_DNA"/>
</dbReference>